<evidence type="ECO:0000256" key="5">
    <source>
        <dbReference type="ARBA" id="ARBA00023040"/>
    </source>
</evidence>
<protein>
    <submittedName>
        <fullName evidence="10">G_PROTEIN_RECEP_F1_2 domain-containing protein</fullName>
    </submittedName>
</protein>
<evidence type="ECO:0000313" key="11">
    <source>
        <dbReference type="Proteomes" id="UP000015103"/>
    </source>
</evidence>
<feature type="domain" description="G-protein coupled receptors family 1 profile" evidence="9">
    <location>
        <begin position="97"/>
        <end position="148"/>
    </location>
</feature>
<keyword evidence="5" id="KW-0297">G-protein coupled receptor</keyword>
<evidence type="ECO:0000256" key="4">
    <source>
        <dbReference type="ARBA" id="ARBA00022989"/>
    </source>
</evidence>
<dbReference type="EMBL" id="ACPB03014522">
    <property type="status" value="NOT_ANNOTATED_CDS"/>
    <property type="molecule type" value="Genomic_DNA"/>
</dbReference>
<evidence type="ECO:0000256" key="6">
    <source>
        <dbReference type="ARBA" id="ARBA00023136"/>
    </source>
</evidence>
<dbReference type="GO" id="GO:0004930">
    <property type="term" value="F:G protein-coupled receptor activity"/>
    <property type="evidence" value="ECO:0007669"/>
    <property type="project" value="UniProtKB-KW"/>
</dbReference>
<dbReference type="AlphaFoldDB" id="T1IBR8"/>
<dbReference type="PROSITE" id="PS50262">
    <property type="entry name" value="G_PROTEIN_RECEP_F1_2"/>
    <property type="match status" value="1"/>
</dbReference>
<dbReference type="InterPro" id="IPR017452">
    <property type="entry name" value="GPCR_Rhodpsn_7TM"/>
</dbReference>
<dbReference type="SUPFAM" id="SSF81321">
    <property type="entry name" value="Family A G protein-coupled receptor-like"/>
    <property type="match status" value="1"/>
</dbReference>
<dbReference type="eggNOG" id="ENOG502SAI9">
    <property type="taxonomic scope" value="Eukaryota"/>
</dbReference>
<reference evidence="10" key="1">
    <citation type="submission" date="2015-05" db="UniProtKB">
        <authorList>
            <consortium name="EnsemblMetazoa"/>
        </authorList>
    </citation>
    <scope>IDENTIFICATION</scope>
</reference>
<keyword evidence="3" id="KW-0812">Transmembrane</keyword>
<keyword evidence="8" id="KW-0807">Transducer</keyword>
<evidence type="ECO:0000259" key="9">
    <source>
        <dbReference type="PROSITE" id="PS50262"/>
    </source>
</evidence>
<evidence type="ECO:0000256" key="3">
    <source>
        <dbReference type="ARBA" id="ARBA00022692"/>
    </source>
</evidence>
<sequence length="148" mass="16690">MTEKTSKMMTIRVALPRPKWVKILIIINQHYYREVLAQLLERVRSVDVGNKNQTVPCSEGNGTTCSTASIYEFRYSFPVTVFFCLAYTSVFLIGVTGNCFVVSVVYRSPRMRSPTNLFIANLACADLLVNVICLPFTLISNVMTDCDK</sequence>
<keyword evidence="11" id="KW-1185">Reference proteome</keyword>
<dbReference type="PRINTS" id="PR00237">
    <property type="entry name" value="GPCRRHODOPSN"/>
</dbReference>
<evidence type="ECO:0000256" key="7">
    <source>
        <dbReference type="ARBA" id="ARBA00023170"/>
    </source>
</evidence>
<keyword evidence="7" id="KW-0675">Receptor</keyword>
<dbReference type="GO" id="GO:0016020">
    <property type="term" value="C:membrane"/>
    <property type="evidence" value="ECO:0007669"/>
    <property type="project" value="UniProtKB-SubCell"/>
</dbReference>
<dbReference type="PANTHER" id="PTHR24235:SF29">
    <property type="entry name" value="GH23382P"/>
    <property type="match status" value="1"/>
</dbReference>
<evidence type="ECO:0000313" key="10">
    <source>
        <dbReference type="EnsemblMetazoa" id="RPRC013738-PA"/>
    </source>
</evidence>
<organism evidence="10 11">
    <name type="scientific">Rhodnius prolixus</name>
    <name type="common">Triatomid bug</name>
    <dbReference type="NCBI Taxonomy" id="13249"/>
    <lineage>
        <taxon>Eukaryota</taxon>
        <taxon>Metazoa</taxon>
        <taxon>Ecdysozoa</taxon>
        <taxon>Arthropoda</taxon>
        <taxon>Hexapoda</taxon>
        <taxon>Insecta</taxon>
        <taxon>Pterygota</taxon>
        <taxon>Neoptera</taxon>
        <taxon>Paraneoptera</taxon>
        <taxon>Hemiptera</taxon>
        <taxon>Heteroptera</taxon>
        <taxon>Panheteroptera</taxon>
        <taxon>Cimicomorpha</taxon>
        <taxon>Reduviidae</taxon>
        <taxon>Triatominae</taxon>
        <taxon>Rhodnius</taxon>
    </lineage>
</organism>
<keyword evidence="4" id="KW-1133">Transmembrane helix</keyword>
<evidence type="ECO:0000256" key="2">
    <source>
        <dbReference type="ARBA" id="ARBA00010663"/>
    </source>
</evidence>
<dbReference type="InterPro" id="IPR000276">
    <property type="entry name" value="GPCR_Rhodpsn"/>
</dbReference>
<accession>T1IBR8</accession>
<dbReference type="Gene3D" id="1.20.1070.10">
    <property type="entry name" value="Rhodopsin 7-helix transmembrane proteins"/>
    <property type="match status" value="1"/>
</dbReference>
<proteinExistence type="inferred from homology"/>
<dbReference type="HOGENOM" id="CLU_1761034_0_0_1"/>
<comment type="subcellular location">
    <subcellularLocation>
        <location evidence="1">Membrane</location>
        <topology evidence="1">Multi-pass membrane protein</topology>
    </subcellularLocation>
</comment>
<evidence type="ECO:0000256" key="8">
    <source>
        <dbReference type="ARBA" id="ARBA00023224"/>
    </source>
</evidence>
<name>T1IBR8_RHOPR</name>
<dbReference type="Pfam" id="PF00001">
    <property type="entry name" value="7tm_1"/>
    <property type="match status" value="1"/>
</dbReference>
<dbReference type="InParanoid" id="T1IBR8"/>
<dbReference type="PANTHER" id="PTHR24235">
    <property type="entry name" value="NEUROPEPTIDE Y RECEPTOR"/>
    <property type="match status" value="1"/>
</dbReference>
<keyword evidence="6" id="KW-0472">Membrane</keyword>
<dbReference type="EMBL" id="ACPB03014521">
    <property type="status" value="NOT_ANNOTATED_CDS"/>
    <property type="molecule type" value="Genomic_DNA"/>
</dbReference>
<comment type="similarity">
    <text evidence="2">Belongs to the G-protein coupled receptor 1 family.</text>
</comment>
<dbReference type="Proteomes" id="UP000015103">
    <property type="component" value="Unassembled WGS sequence"/>
</dbReference>
<dbReference type="EnsemblMetazoa" id="RPRC013738-RA">
    <property type="protein sequence ID" value="RPRC013738-PA"/>
    <property type="gene ID" value="RPRC013738"/>
</dbReference>
<dbReference type="STRING" id="13249.T1IBR8"/>
<dbReference type="VEuPathDB" id="VectorBase:RPRC013738"/>
<evidence type="ECO:0000256" key="1">
    <source>
        <dbReference type="ARBA" id="ARBA00004141"/>
    </source>
</evidence>